<accession>A0ABP0L6I3</accession>
<reference evidence="2 3" key="1">
    <citation type="submission" date="2024-02" db="EMBL/GenBank/DDBJ databases">
        <authorList>
            <person name="Chen Y."/>
            <person name="Shah S."/>
            <person name="Dougan E. K."/>
            <person name="Thang M."/>
            <person name="Chan C."/>
        </authorList>
    </citation>
    <scope>NUCLEOTIDE SEQUENCE [LARGE SCALE GENOMIC DNA]</scope>
</reference>
<keyword evidence="1" id="KW-0472">Membrane</keyword>
<evidence type="ECO:0000256" key="1">
    <source>
        <dbReference type="SAM" id="Phobius"/>
    </source>
</evidence>
<evidence type="ECO:0008006" key="4">
    <source>
        <dbReference type="Google" id="ProtNLM"/>
    </source>
</evidence>
<proteinExistence type="predicted"/>
<feature type="transmembrane region" description="Helical" evidence="1">
    <location>
        <begin position="213"/>
        <end position="234"/>
    </location>
</feature>
<keyword evidence="1" id="KW-1133">Transmembrane helix</keyword>
<keyword evidence="1" id="KW-0812">Transmembrane</keyword>
<dbReference type="EMBL" id="CAXAMM010014825">
    <property type="protein sequence ID" value="CAK9034756.1"/>
    <property type="molecule type" value="Genomic_DNA"/>
</dbReference>
<feature type="transmembrane region" description="Helical" evidence="1">
    <location>
        <begin position="467"/>
        <end position="488"/>
    </location>
</feature>
<sequence length="555" mass="61325">MSMDSLDAVTTITMSTTAAAAYSQHDRVPADRWCVTLADLTFLRRELQRAIQCGELEPPDDGDTCYIEYGPTMHTVNEQYIKPVTFRAGKISWALMRHEDGLDCNLFISHAWLEGVFEFLSKVRNSWPRGLQHAWCCVLANPQNLNIESFLASPTSSPFAVALRASQIVLAVPNRRASIYSRLWCAYEAYLAEDEGKTIVIATASHFHHHLKLLLRMGGAAIAGACLGRALFFFKIRHPMVGAPTLIGCSSLLSMLIGHNELRMVLNCFGQAVVWFQLTNSFRYFTPKEDEILQVSRVCFWLTVSMVFCAMDFDRVQARCAKSEAKLLRRGYTGVEDAECSQAADERAIRSEIGNRADAVNHAIEVLMTAGMSTQNLRDLDRAGVNIKGAAFSEVTGAVICLGPFPPLMIAGAIVDIVDLGGYWWFLTFLPSLAVLGRVALIVLLCRKPRDEQCFLLKVMSKFMAGSLTLFAIGVAFCHAFGFARLAFLMLTISDLSVLAQVYVVFLGIGGMAKFSFGRSVLQVIFWRKKDLCPACECDLSESESDDDGSSDGGE</sequence>
<feature type="transmembrane region" description="Helical" evidence="1">
    <location>
        <begin position="500"/>
        <end position="522"/>
    </location>
</feature>
<evidence type="ECO:0000313" key="3">
    <source>
        <dbReference type="Proteomes" id="UP001642464"/>
    </source>
</evidence>
<dbReference type="Proteomes" id="UP001642464">
    <property type="component" value="Unassembled WGS sequence"/>
</dbReference>
<comment type="caution">
    <text evidence="2">The sequence shown here is derived from an EMBL/GenBank/DDBJ whole genome shotgun (WGS) entry which is preliminary data.</text>
</comment>
<feature type="transmembrane region" description="Helical" evidence="1">
    <location>
        <begin position="423"/>
        <end position="446"/>
    </location>
</feature>
<organism evidence="2 3">
    <name type="scientific">Durusdinium trenchii</name>
    <dbReference type="NCBI Taxonomy" id="1381693"/>
    <lineage>
        <taxon>Eukaryota</taxon>
        <taxon>Sar</taxon>
        <taxon>Alveolata</taxon>
        <taxon>Dinophyceae</taxon>
        <taxon>Suessiales</taxon>
        <taxon>Symbiodiniaceae</taxon>
        <taxon>Durusdinium</taxon>
    </lineage>
</organism>
<protein>
    <recommendedName>
        <fullName evidence="4">Transmembrane protein</fullName>
    </recommendedName>
</protein>
<keyword evidence="3" id="KW-1185">Reference proteome</keyword>
<gene>
    <name evidence="2" type="ORF">SCF082_LOCUS20987</name>
</gene>
<evidence type="ECO:0000313" key="2">
    <source>
        <dbReference type="EMBL" id="CAK9034756.1"/>
    </source>
</evidence>
<name>A0ABP0L6I3_9DINO</name>
<feature type="transmembrane region" description="Helical" evidence="1">
    <location>
        <begin position="395"/>
        <end position="417"/>
    </location>
</feature>